<comment type="caution">
    <text evidence="2">The sequence shown here is derived from an EMBL/GenBank/DDBJ whole genome shotgun (WGS) entry which is preliminary data.</text>
</comment>
<name>A0ABU6R114_9FABA</name>
<gene>
    <name evidence="2" type="ORF">PIB30_115990</name>
</gene>
<organism evidence="2 3">
    <name type="scientific">Stylosanthes scabra</name>
    <dbReference type="NCBI Taxonomy" id="79078"/>
    <lineage>
        <taxon>Eukaryota</taxon>
        <taxon>Viridiplantae</taxon>
        <taxon>Streptophyta</taxon>
        <taxon>Embryophyta</taxon>
        <taxon>Tracheophyta</taxon>
        <taxon>Spermatophyta</taxon>
        <taxon>Magnoliopsida</taxon>
        <taxon>eudicotyledons</taxon>
        <taxon>Gunneridae</taxon>
        <taxon>Pentapetalae</taxon>
        <taxon>rosids</taxon>
        <taxon>fabids</taxon>
        <taxon>Fabales</taxon>
        <taxon>Fabaceae</taxon>
        <taxon>Papilionoideae</taxon>
        <taxon>50 kb inversion clade</taxon>
        <taxon>dalbergioids sensu lato</taxon>
        <taxon>Dalbergieae</taxon>
        <taxon>Pterocarpus clade</taxon>
        <taxon>Stylosanthes</taxon>
    </lineage>
</organism>
<evidence type="ECO:0000313" key="3">
    <source>
        <dbReference type="Proteomes" id="UP001341840"/>
    </source>
</evidence>
<dbReference type="Proteomes" id="UP001341840">
    <property type="component" value="Unassembled WGS sequence"/>
</dbReference>
<dbReference type="EMBL" id="JASCZI010015202">
    <property type="protein sequence ID" value="MED6118059.1"/>
    <property type="molecule type" value="Genomic_DNA"/>
</dbReference>
<accession>A0ABU6R114</accession>
<proteinExistence type="predicted"/>
<reference evidence="2 3" key="1">
    <citation type="journal article" date="2023" name="Plants (Basel)">
        <title>Bridging the Gap: Combining Genomics and Transcriptomics Approaches to Understand Stylosanthes scabra, an Orphan Legume from the Brazilian Caatinga.</title>
        <authorList>
            <person name="Ferreira-Neto J.R.C."/>
            <person name="da Silva M.D."/>
            <person name="Binneck E."/>
            <person name="de Melo N.F."/>
            <person name="da Silva R.H."/>
            <person name="de Melo A.L.T.M."/>
            <person name="Pandolfi V."/>
            <person name="Bustamante F.O."/>
            <person name="Brasileiro-Vidal A.C."/>
            <person name="Benko-Iseppon A.M."/>
        </authorList>
    </citation>
    <scope>NUCLEOTIDE SEQUENCE [LARGE SCALE GENOMIC DNA]</scope>
    <source>
        <tissue evidence="2">Leaves</tissue>
    </source>
</reference>
<keyword evidence="3" id="KW-1185">Reference proteome</keyword>
<dbReference type="Pfam" id="PF03108">
    <property type="entry name" value="DBD_Tnp_Mut"/>
    <property type="match status" value="1"/>
</dbReference>
<feature type="domain" description="Transposase MuDR plant" evidence="1">
    <location>
        <begin position="2"/>
        <end position="49"/>
    </location>
</feature>
<feature type="non-terminal residue" evidence="2">
    <location>
        <position position="61"/>
    </location>
</feature>
<dbReference type="InterPro" id="IPR004332">
    <property type="entry name" value="Transposase_MuDR"/>
</dbReference>
<evidence type="ECO:0000259" key="1">
    <source>
        <dbReference type="Pfam" id="PF03108"/>
    </source>
</evidence>
<sequence>MAVKTYSIRRAVEYKILESDRLKYSVQCTQFGPVCRWSIRIAYRRKQEKWEVRRYNGPHGC</sequence>
<evidence type="ECO:0000313" key="2">
    <source>
        <dbReference type="EMBL" id="MED6118059.1"/>
    </source>
</evidence>
<protein>
    <recommendedName>
        <fullName evidence="1">Transposase MuDR plant domain-containing protein</fullName>
    </recommendedName>
</protein>